<comment type="caution">
    <text evidence="1">The sequence shown here is derived from an EMBL/GenBank/DDBJ whole genome shotgun (WGS) entry which is preliminary data.</text>
</comment>
<dbReference type="InterPro" id="IPR011990">
    <property type="entry name" value="TPR-like_helical_dom_sf"/>
</dbReference>
<dbReference type="InterPro" id="IPR027443">
    <property type="entry name" value="IPNS-like_sf"/>
</dbReference>
<dbReference type="Gene3D" id="1.25.40.10">
    <property type="entry name" value="Tetratricopeptide repeat domain"/>
    <property type="match status" value="1"/>
</dbReference>
<proteinExistence type="predicted"/>
<name>A0ABN9WAV0_9DINO</name>
<dbReference type="Proteomes" id="UP001189429">
    <property type="component" value="Unassembled WGS sequence"/>
</dbReference>
<keyword evidence="2" id="KW-1185">Reference proteome</keyword>
<dbReference type="SUPFAM" id="SSF48452">
    <property type="entry name" value="TPR-like"/>
    <property type="match status" value="1"/>
</dbReference>
<gene>
    <name evidence="1" type="ORF">PCOR1329_LOCUS64547</name>
</gene>
<dbReference type="EMBL" id="CAUYUJ010018233">
    <property type="protein sequence ID" value="CAK0881834.1"/>
    <property type="molecule type" value="Genomic_DNA"/>
</dbReference>
<reference evidence="1" key="1">
    <citation type="submission" date="2023-10" db="EMBL/GenBank/DDBJ databases">
        <authorList>
            <person name="Chen Y."/>
            <person name="Shah S."/>
            <person name="Dougan E. K."/>
            <person name="Thang M."/>
            <person name="Chan C."/>
        </authorList>
    </citation>
    <scope>NUCLEOTIDE SEQUENCE [LARGE SCALE GENOMIC DNA]</scope>
</reference>
<accession>A0ABN9WAV0</accession>
<organism evidence="1 2">
    <name type="scientific">Prorocentrum cordatum</name>
    <dbReference type="NCBI Taxonomy" id="2364126"/>
    <lineage>
        <taxon>Eukaryota</taxon>
        <taxon>Sar</taxon>
        <taxon>Alveolata</taxon>
        <taxon>Dinophyceae</taxon>
        <taxon>Prorocentrales</taxon>
        <taxon>Prorocentraceae</taxon>
        <taxon>Prorocentrum</taxon>
    </lineage>
</organism>
<evidence type="ECO:0000313" key="2">
    <source>
        <dbReference type="Proteomes" id="UP001189429"/>
    </source>
</evidence>
<dbReference type="Gene3D" id="2.60.120.330">
    <property type="entry name" value="B-lactam Antibiotic, Isopenicillin N Synthase, Chain"/>
    <property type="match status" value="1"/>
</dbReference>
<protein>
    <recommendedName>
        <fullName evidence="3">Aspartyl/asparaginy/proline hydroxylase domain-containing protein</fullName>
    </recommendedName>
</protein>
<evidence type="ECO:0008006" key="3">
    <source>
        <dbReference type="Google" id="ProtNLM"/>
    </source>
</evidence>
<sequence length="494" mass="53116">MAGAGLGQGALAAWRRAVDLDPGCAEGWLALGREAARASAASQERVAPPWVVEQLGARGQAESGLGGAAEARSALRAALAARPTWAKAHAMLALVCQAWAPRNESCVLRHAAAALSRDAQSEPALVALAAAKADALPLANSCSGSCSAAEWAAGAGRLTVQRRVLEREVAALLRRAVAAAPERAELRAALAAQLGGSDEALELLRSAVDLAPSSRLIVGFAMKELRYHRRPRERGEMLQAALGRRLWRLPFHRPLVYWPSFAAVSSQPQLEILRLALGEFRSRLPEIRKELMESFNSRLELDGAFAGLDGFTPCPTRSRCSEETPGLLPARTRYAGRWLELQIYDERLGQWRERGCQAGLSQSTCDGLAAIARLGLRPLQASVSAVFGPATYIQPHEQLYDMYRMHCVLALPAGAQSVLQLGDNSSIVHGAQGGGRECFWFNEAVEHELSFSAGPGLVRTVLIVDVIPPELLRAGAPLVEERPFSASHLARAYM</sequence>
<evidence type="ECO:0000313" key="1">
    <source>
        <dbReference type="EMBL" id="CAK0881834.1"/>
    </source>
</evidence>